<dbReference type="Pfam" id="PF17929">
    <property type="entry name" value="TetR_C_34"/>
    <property type="match status" value="1"/>
</dbReference>
<dbReference type="InterPro" id="IPR001647">
    <property type="entry name" value="HTH_TetR"/>
</dbReference>
<dbReference type="InterPro" id="IPR050109">
    <property type="entry name" value="HTH-type_TetR-like_transc_reg"/>
</dbReference>
<accession>Q6SGY5</accession>
<dbReference type="EMBL" id="AY458640">
    <property type="protein sequence ID" value="AAR37834.1"/>
    <property type="molecule type" value="Genomic_DNA"/>
</dbReference>
<sequence length="218" mass="24661">MNTTVGHIKRARTPAQKSDRKDTILLTAKDQFIETGYEGFSMAVLAQRAGVAKGTLYLYFRTKEEVLLSLYNSEFDRLCATLVNQVTPGFTDREFIDAIYRASITDPVFLALHARLNTVIEHNISIDALIASKRRMLEQFDILIVAIAEHLNLSHTQTMEAFTAFSALLTGCFDGYAPDLLEREAIPEDLAHFIGLFNMERRFKQNAYHILQGIRSVV</sequence>
<dbReference type="PANTHER" id="PTHR30055:SF178">
    <property type="entry name" value="POSSIBLE TRANSCRIPTIONAL REGULATORY PROTEIN"/>
    <property type="match status" value="1"/>
</dbReference>
<protein>
    <submittedName>
        <fullName evidence="4">Transcriptional regulator, TetR family</fullName>
    </submittedName>
</protein>
<dbReference type="AlphaFoldDB" id="Q6SGY5"/>
<dbReference type="Pfam" id="PF00440">
    <property type="entry name" value="TetR_N"/>
    <property type="match status" value="1"/>
</dbReference>
<feature type="DNA-binding region" description="H-T-H motif" evidence="2">
    <location>
        <begin position="41"/>
        <end position="60"/>
    </location>
</feature>
<evidence type="ECO:0000313" key="4">
    <source>
        <dbReference type="EMBL" id="AAR37834.1"/>
    </source>
</evidence>
<dbReference type="Gene3D" id="1.10.357.10">
    <property type="entry name" value="Tetracycline Repressor, domain 2"/>
    <property type="match status" value="1"/>
</dbReference>
<evidence type="ECO:0000259" key="3">
    <source>
        <dbReference type="PROSITE" id="PS50977"/>
    </source>
</evidence>
<reference evidence="4" key="1">
    <citation type="submission" date="2003-11" db="EMBL/GenBank/DDBJ databases">
        <authorList>
            <person name="Heidelberg J.F."/>
            <person name="Eisen J.A."/>
            <person name="Nelson W.C."/>
            <person name="DeLong E.F."/>
        </authorList>
    </citation>
    <scope>NUCLEOTIDE SEQUENCE</scope>
</reference>
<keyword evidence="1 2" id="KW-0238">DNA-binding</keyword>
<gene>
    <name evidence="4" type="ORF">MBMO_EBAC000-65D02.28</name>
</gene>
<name>Q6SGY5_9BACT</name>
<dbReference type="PRINTS" id="PR00455">
    <property type="entry name" value="HTHTETR"/>
</dbReference>
<dbReference type="PROSITE" id="PS01081">
    <property type="entry name" value="HTH_TETR_1"/>
    <property type="match status" value="1"/>
</dbReference>
<dbReference type="PANTHER" id="PTHR30055">
    <property type="entry name" value="HTH-TYPE TRANSCRIPTIONAL REGULATOR RUTR"/>
    <property type="match status" value="1"/>
</dbReference>
<dbReference type="PROSITE" id="PS50977">
    <property type="entry name" value="HTH_TETR_2"/>
    <property type="match status" value="1"/>
</dbReference>
<reference evidence="4" key="2">
    <citation type="submission" date="2003-12" db="EMBL/GenBank/DDBJ databases">
        <title>Monterey Bay Coastal Ocean Microbial Observatory environmental clone sequencing.</title>
        <authorList>
            <person name="DeLong E.F."/>
        </authorList>
    </citation>
    <scope>NUCLEOTIDE SEQUENCE</scope>
</reference>
<dbReference type="GO" id="GO:0003700">
    <property type="term" value="F:DNA-binding transcription factor activity"/>
    <property type="evidence" value="ECO:0007669"/>
    <property type="project" value="TreeGrafter"/>
</dbReference>
<organism evidence="4">
    <name type="scientific">uncultured marine bacterium 443</name>
    <dbReference type="NCBI Taxonomy" id="257393"/>
    <lineage>
        <taxon>Bacteria</taxon>
        <taxon>environmental samples</taxon>
    </lineage>
</organism>
<dbReference type="InterPro" id="IPR009057">
    <property type="entry name" value="Homeodomain-like_sf"/>
</dbReference>
<dbReference type="SUPFAM" id="SSF46689">
    <property type="entry name" value="Homeodomain-like"/>
    <property type="match status" value="1"/>
</dbReference>
<evidence type="ECO:0000256" key="1">
    <source>
        <dbReference type="ARBA" id="ARBA00023125"/>
    </source>
</evidence>
<proteinExistence type="predicted"/>
<dbReference type="InterPro" id="IPR023772">
    <property type="entry name" value="DNA-bd_HTH_TetR-type_CS"/>
</dbReference>
<evidence type="ECO:0000256" key="2">
    <source>
        <dbReference type="PROSITE-ProRule" id="PRU00335"/>
    </source>
</evidence>
<dbReference type="GO" id="GO:0000976">
    <property type="term" value="F:transcription cis-regulatory region binding"/>
    <property type="evidence" value="ECO:0007669"/>
    <property type="project" value="TreeGrafter"/>
</dbReference>
<feature type="domain" description="HTH tetR-type" evidence="3">
    <location>
        <begin position="18"/>
        <end position="78"/>
    </location>
</feature>
<dbReference type="InterPro" id="IPR041483">
    <property type="entry name" value="TetR_C_34"/>
</dbReference>